<reference evidence="2 5" key="2">
    <citation type="submission" date="2019-07" db="EMBL/GenBank/DDBJ databases">
        <title>Whole genome shotgun sequence of Myxococcus fulvus NBRC 100333.</title>
        <authorList>
            <person name="Hosoyama A."/>
            <person name="Uohara A."/>
            <person name="Ohji S."/>
            <person name="Ichikawa N."/>
        </authorList>
    </citation>
    <scope>NUCLEOTIDE SEQUENCE [LARGE SCALE GENOMIC DNA]</scope>
    <source>
        <strain evidence="2 5">NBRC 100333</strain>
    </source>
</reference>
<protein>
    <recommendedName>
        <fullName evidence="6">Outer membrane protein beta-barrel domain-containing protein</fullName>
    </recommendedName>
</protein>
<keyword evidence="4" id="KW-1185">Reference proteome</keyword>
<dbReference type="Proteomes" id="UP000183760">
    <property type="component" value="Unassembled WGS sequence"/>
</dbReference>
<gene>
    <name evidence="2" type="ORF">MFU01_34790</name>
    <name evidence="3" type="ORF">SAMN05443572_106130</name>
</gene>
<evidence type="ECO:0000313" key="5">
    <source>
        <dbReference type="Proteomes" id="UP000321514"/>
    </source>
</evidence>
<accession>A0A511T4E9</accession>
<dbReference type="EMBL" id="BJXR01000028">
    <property type="protein sequence ID" value="GEN08442.1"/>
    <property type="molecule type" value="Genomic_DNA"/>
</dbReference>
<reference evidence="3 4" key="1">
    <citation type="submission" date="2016-10" db="EMBL/GenBank/DDBJ databases">
        <authorList>
            <person name="Varghese N."/>
            <person name="Submissions S."/>
        </authorList>
    </citation>
    <scope>NUCLEOTIDE SEQUENCE [LARGE SCALE GENOMIC DNA]</scope>
    <source>
        <strain evidence="3 4">DSM 16525</strain>
    </source>
</reference>
<dbReference type="EMBL" id="FOIB01000006">
    <property type="protein sequence ID" value="SEU20370.1"/>
    <property type="molecule type" value="Genomic_DNA"/>
</dbReference>
<evidence type="ECO:0000313" key="2">
    <source>
        <dbReference type="EMBL" id="GEN08442.1"/>
    </source>
</evidence>
<dbReference type="STRING" id="1334629.MFUL124B02_30655"/>
<keyword evidence="1" id="KW-0732">Signal</keyword>
<dbReference type="OrthoDB" id="5381546at2"/>
<comment type="caution">
    <text evidence="2">The sequence shown here is derived from an EMBL/GenBank/DDBJ whole genome shotgun (WGS) entry which is preliminary data.</text>
</comment>
<feature type="chain" id="PRO_5022749638" description="Outer membrane protein beta-barrel domain-containing protein" evidence="1">
    <location>
        <begin position="24"/>
        <end position="206"/>
    </location>
</feature>
<evidence type="ECO:0000313" key="4">
    <source>
        <dbReference type="Proteomes" id="UP000183760"/>
    </source>
</evidence>
<evidence type="ECO:0000256" key="1">
    <source>
        <dbReference type="SAM" id="SignalP"/>
    </source>
</evidence>
<dbReference type="Proteomes" id="UP000321514">
    <property type="component" value="Unassembled WGS sequence"/>
</dbReference>
<sequence length="206" mass="22647">MSRPGLAGGLLASLLLAASPARAEEEQELLEDASESKGAPWYVPDHAAVQFAGSIGMLAAGPGWAFLDEQVDLEVLVGWAPQAVAGSDFVTLTLKAQWHPFRVRHGEWDIRPLTLGAAFSYTFGDDFYLTLPDRYESGYYWFKTALRPAFLLGGGVGRPAKVLGFERLEGYYELVATDYRIVQFLRNPDTVKLGLFSLALGARVRF</sequence>
<name>A0A511T4E9_MYXFU</name>
<dbReference type="AlphaFoldDB" id="A0A511T4E9"/>
<feature type="signal peptide" evidence="1">
    <location>
        <begin position="1"/>
        <end position="23"/>
    </location>
</feature>
<evidence type="ECO:0008006" key="6">
    <source>
        <dbReference type="Google" id="ProtNLM"/>
    </source>
</evidence>
<proteinExistence type="predicted"/>
<evidence type="ECO:0000313" key="3">
    <source>
        <dbReference type="EMBL" id="SEU20370.1"/>
    </source>
</evidence>
<organism evidence="2 5">
    <name type="scientific">Myxococcus fulvus</name>
    <dbReference type="NCBI Taxonomy" id="33"/>
    <lineage>
        <taxon>Bacteria</taxon>
        <taxon>Pseudomonadati</taxon>
        <taxon>Myxococcota</taxon>
        <taxon>Myxococcia</taxon>
        <taxon>Myxococcales</taxon>
        <taxon>Cystobacterineae</taxon>
        <taxon>Myxococcaceae</taxon>
        <taxon>Myxococcus</taxon>
    </lineage>
</organism>
<dbReference type="RefSeq" id="WP_046715182.1">
    <property type="nucleotide sequence ID" value="NZ_BJXR01000028.1"/>
</dbReference>